<sequence length="176" mass="19529">MMMPAILVRGRAMKFPAYAMLSLMLALVPAPVRAQSADQGDDKIVMVARDDPEMTAAIAQARSSLDDFLALSEAPPPGTDDFKLKVMIVDGNATEHFWVIPFERTANGFAGVLANEPKLVQNVVNGQYIKFSRDDISDWGYTRNGHQVGSFTVCVMLKKMSKQDADYVRSNYRFDC</sequence>
<evidence type="ECO:0000256" key="1">
    <source>
        <dbReference type="SAM" id="SignalP"/>
    </source>
</evidence>
<evidence type="ECO:0000313" key="4">
    <source>
        <dbReference type="Proteomes" id="UP000002949"/>
    </source>
</evidence>
<dbReference type="eggNOG" id="COG3779">
    <property type="taxonomic scope" value="Bacteria"/>
</dbReference>
<keyword evidence="1" id="KW-0732">Signal</keyword>
<dbReference type="InterPro" id="IPR018756">
    <property type="entry name" value="DUF2314"/>
</dbReference>
<feature type="chain" id="PRO_5003489992" description="DUF2314 domain-containing protein" evidence="1">
    <location>
        <begin position="35"/>
        <end position="176"/>
    </location>
</feature>
<dbReference type="PATRIC" id="fig|1082933.3.peg.2905"/>
<dbReference type="STRING" id="1082933.A6B35_26225"/>
<dbReference type="Proteomes" id="UP000002949">
    <property type="component" value="Unassembled WGS sequence"/>
</dbReference>
<evidence type="ECO:0000259" key="2">
    <source>
        <dbReference type="Pfam" id="PF10077"/>
    </source>
</evidence>
<accession>G6YAL2</accession>
<proteinExistence type="predicted"/>
<dbReference type="Pfam" id="PF10077">
    <property type="entry name" value="DUF2314"/>
    <property type="match status" value="1"/>
</dbReference>
<evidence type="ECO:0000313" key="3">
    <source>
        <dbReference type="EMBL" id="EHH11186.1"/>
    </source>
</evidence>
<dbReference type="EMBL" id="AGSN01000112">
    <property type="protein sequence ID" value="EHH11186.1"/>
    <property type="molecule type" value="Genomic_DNA"/>
</dbReference>
<organism evidence="3 4">
    <name type="scientific">Mesorhizobium amorphae CCNWGS0123</name>
    <dbReference type="NCBI Taxonomy" id="1082933"/>
    <lineage>
        <taxon>Bacteria</taxon>
        <taxon>Pseudomonadati</taxon>
        <taxon>Pseudomonadota</taxon>
        <taxon>Alphaproteobacteria</taxon>
        <taxon>Hyphomicrobiales</taxon>
        <taxon>Phyllobacteriaceae</taxon>
        <taxon>Mesorhizobium</taxon>
    </lineage>
</organism>
<protein>
    <recommendedName>
        <fullName evidence="2">DUF2314 domain-containing protein</fullName>
    </recommendedName>
</protein>
<name>G6YAL2_9HYPH</name>
<dbReference type="AlphaFoldDB" id="G6YAL2"/>
<keyword evidence="4" id="KW-1185">Reference proteome</keyword>
<feature type="domain" description="DUF2314" evidence="2">
    <location>
        <begin position="51"/>
        <end position="166"/>
    </location>
</feature>
<reference evidence="3 4" key="1">
    <citation type="journal article" date="2012" name="J. Bacteriol.">
        <title>Draft Genome Sequence of Plant Growth-Promoting Rhizobium Mesorhizobium amorphae, Isolated from Zinc-Lead Mine Tailings.</title>
        <authorList>
            <person name="Hao X."/>
            <person name="Lin Y."/>
            <person name="Johnstone L."/>
            <person name="Baltrus D.A."/>
            <person name="Miller S.J."/>
            <person name="Wei G."/>
            <person name="Rensing C."/>
        </authorList>
    </citation>
    <scope>NUCLEOTIDE SEQUENCE [LARGE SCALE GENOMIC DNA]</scope>
    <source>
        <strain evidence="3 4">CCNWGS0123</strain>
    </source>
</reference>
<feature type="signal peptide" evidence="1">
    <location>
        <begin position="1"/>
        <end position="34"/>
    </location>
</feature>
<gene>
    <name evidence="3" type="ORF">MEA186_14922</name>
</gene>